<keyword evidence="7 10" id="KW-1208">Phospholipid metabolism</keyword>
<evidence type="ECO:0000256" key="10">
    <source>
        <dbReference type="HAMAP-Rule" id="MF_00019"/>
    </source>
</evidence>
<dbReference type="PANTHER" id="PTHR30100">
    <property type="entry name" value="FATTY ACID/PHOSPHOLIPID SYNTHESIS PROTEIN PLSX"/>
    <property type="match status" value="1"/>
</dbReference>
<evidence type="ECO:0000313" key="11">
    <source>
        <dbReference type="EMBL" id="MDF1585394.1"/>
    </source>
</evidence>
<comment type="pathway">
    <text evidence="10">Lipid metabolism; phospholipid metabolism.</text>
</comment>
<dbReference type="InterPro" id="IPR003664">
    <property type="entry name" value="FA_synthesis"/>
</dbReference>
<keyword evidence="3 10" id="KW-0444">Lipid biosynthesis</keyword>
<accession>A0AAP3V0B6</accession>
<comment type="caution">
    <text evidence="11">The sequence shown here is derived from an EMBL/GenBank/DDBJ whole genome shotgun (WGS) entry which is preliminary data.</text>
</comment>
<evidence type="ECO:0000256" key="8">
    <source>
        <dbReference type="ARBA" id="ARBA00024069"/>
    </source>
</evidence>
<keyword evidence="12" id="KW-1185">Reference proteome</keyword>
<evidence type="ECO:0000256" key="9">
    <source>
        <dbReference type="ARBA" id="ARBA00046608"/>
    </source>
</evidence>
<dbReference type="HAMAP" id="MF_00019">
    <property type="entry name" value="PlsX"/>
    <property type="match status" value="1"/>
</dbReference>
<dbReference type="AlphaFoldDB" id="A0AAP3V0B6"/>
<keyword evidence="2 10" id="KW-0963">Cytoplasm</keyword>
<name>A0AAP3V0B6_9PROT</name>
<keyword evidence="6 10" id="KW-0594">Phospholipid biosynthesis</keyword>
<sequence length="352" mass="36857">MSVTIALDGMGGDHAPGIVVEGAAQALRDTPDLRFLLFGDEARLRPLLDARPDLAKACELRHTADFVAGDARPSAALRQGRNSSMRLAINAVKDGHAAAAVSAGNTGALLAMAMFVLKTLPGIDRPALATAMPTQRKPVIILDLGANVDCDADHLFQFAVMGEVVARTLHDIAKPTVGLLNVGVEEVKGDEVVRKAATMLRDSPLQIGFAGFVEGNDIAAGSVDVVVTDGFTGNVALKVAEGTVGLFAQALKDAFRSSLTSKLAYLLARPALQRLRQRFDPRRYNGAMFLGVNGVVVKSHGGTDALGFSAAVRVAANLVRQDANRRIIEEMGAVQAALEPSAQMTASEAAAS</sequence>
<comment type="catalytic activity">
    <reaction evidence="1 10">
        <text>a fatty acyl-[ACP] + phosphate = an acyl phosphate + holo-[ACP]</text>
        <dbReference type="Rhea" id="RHEA:42292"/>
        <dbReference type="Rhea" id="RHEA-COMP:9685"/>
        <dbReference type="Rhea" id="RHEA-COMP:14125"/>
        <dbReference type="ChEBI" id="CHEBI:43474"/>
        <dbReference type="ChEBI" id="CHEBI:59918"/>
        <dbReference type="ChEBI" id="CHEBI:64479"/>
        <dbReference type="ChEBI" id="CHEBI:138651"/>
        <dbReference type="EC" id="2.3.1.274"/>
    </reaction>
</comment>
<comment type="subcellular location">
    <subcellularLocation>
        <location evidence="10">Cytoplasm</location>
    </subcellularLocation>
    <text evidence="10">Associated with the membrane possibly through PlsY.</text>
</comment>
<dbReference type="Proteomes" id="UP001301140">
    <property type="component" value="Unassembled WGS sequence"/>
</dbReference>
<evidence type="ECO:0000256" key="6">
    <source>
        <dbReference type="ARBA" id="ARBA00023209"/>
    </source>
</evidence>
<protein>
    <recommendedName>
        <fullName evidence="8 10">Phosphate acyltransferase</fullName>
        <ecNumber evidence="8 10">2.3.1.274</ecNumber>
    </recommendedName>
    <alternativeName>
        <fullName evidence="10">Acyl-ACP phosphotransacylase</fullName>
    </alternativeName>
    <alternativeName>
        <fullName evidence="10">Acyl-[acyl-carrier-protein]--phosphate acyltransferase</fullName>
    </alternativeName>
    <alternativeName>
        <fullName evidence="10">Phosphate-acyl-ACP acyltransferase</fullName>
    </alternativeName>
</protein>
<comment type="subunit">
    <text evidence="9 10">Homodimer. Probably interacts with PlsY.</text>
</comment>
<organism evidence="11 12">
    <name type="scientific">Marinimicrococcus flavescens</name>
    <dbReference type="NCBI Taxonomy" id="3031815"/>
    <lineage>
        <taxon>Bacteria</taxon>
        <taxon>Pseudomonadati</taxon>
        <taxon>Pseudomonadota</taxon>
        <taxon>Alphaproteobacteria</taxon>
        <taxon>Geminicoccales</taxon>
        <taxon>Geminicoccaceae</taxon>
        <taxon>Marinimicrococcus</taxon>
    </lineage>
</organism>
<proteinExistence type="inferred from homology"/>
<evidence type="ECO:0000256" key="5">
    <source>
        <dbReference type="ARBA" id="ARBA00023098"/>
    </source>
</evidence>
<dbReference type="Gene3D" id="3.40.718.10">
    <property type="entry name" value="Isopropylmalate Dehydrogenase"/>
    <property type="match status" value="1"/>
</dbReference>
<dbReference type="RefSeq" id="WP_327787810.1">
    <property type="nucleotide sequence ID" value="NZ_JARGEQ010000016.1"/>
</dbReference>
<dbReference type="EMBL" id="JARGEQ010000016">
    <property type="protein sequence ID" value="MDF1585394.1"/>
    <property type="molecule type" value="Genomic_DNA"/>
</dbReference>
<keyword evidence="11" id="KW-0012">Acyltransferase</keyword>
<keyword evidence="4 10" id="KW-0808">Transferase</keyword>
<dbReference type="Pfam" id="PF02504">
    <property type="entry name" value="FA_synthesis"/>
    <property type="match status" value="1"/>
</dbReference>
<evidence type="ECO:0000256" key="7">
    <source>
        <dbReference type="ARBA" id="ARBA00023264"/>
    </source>
</evidence>
<evidence type="ECO:0000313" key="12">
    <source>
        <dbReference type="Proteomes" id="UP001301140"/>
    </source>
</evidence>
<dbReference type="PIRSF" id="PIRSF002465">
    <property type="entry name" value="Phsphlp_syn_PlsX"/>
    <property type="match status" value="1"/>
</dbReference>
<evidence type="ECO:0000256" key="1">
    <source>
        <dbReference type="ARBA" id="ARBA00001232"/>
    </source>
</evidence>
<dbReference type="GO" id="GO:0043811">
    <property type="term" value="F:phosphate:acyl-[acyl carrier protein] acyltransferase activity"/>
    <property type="evidence" value="ECO:0007669"/>
    <property type="project" value="UniProtKB-UniRule"/>
</dbReference>
<evidence type="ECO:0000256" key="3">
    <source>
        <dbReference type="ARBA" id="ARBA00022516"/>
    </source>
</evidence>
<evidence type="ECO:0000256" key="2">
    <source>
        <dbReference type="ARBA" id="ARBA00022490"/>
    </source>
</evidence>
<dbReference type="InterPro" id="IPR012281">
    <property type="entry name" value="Phospholipid_synth_PlsX-like"/>
</dbReference>
<dbReference type="EC" id="2.3.1.274" evidence="8 10"/>
<evidence type="ECO:0000256" key="4">
    <source>
        <dbReference type="ARBA" id="ARBA00022679"/>
    </source>
</evidence>
<dbReference type="GO" id="GO:0005737">
    <property type="term" value="C:cytoplasm"/>
    <property type="evidence" value="ECO:0007669"/>
    <property type="project" value="UniProtKB-SubCell"/>
</dbReference>
<dbReference type="SUPFAM" id="SSF53659">
    <property type="entry name" value="Isocitrate/Isopropylmalate dehydrogenase-like"/>
    <property type="match status" value="1"/>
</dbReference>
<dbReference type="GO" id="GO:0008654">
    <property type="term" value="P:phospholipid biosynthetic process"/>
    <property type="evidence" value="ECO:0007669"/>
    <property type="project" value="UniProtKB-KW"/>
</dbReference>
<dbReference type="NCBIfam" id="TIGR00182">
    <property type="entry name" value="plsX"/>
    <property type="match status" value="1"/>
</dbReference>
<keyword evidence="5 10" id="KW-0443">Lipid metabolism</keyword>
<comment type="function">
    <text evidence="10">Catalyzes the reversible formation of acyl-phosphate (acyl-PO(4)) from acyl-[acyl-carrier-protein] (acyl-ACP). This enzyme utilizes acyl-ACP as fatty acyl donor, but not acyl-CoA.</text>
</comment>
<gene>
    <name evidence="10 11" type="primary">plsX</name>
    <name evidence="11" type="ORF">PZ740_03225</name>
</gene>
<dbReference type="PANTHER" id="PTHR30100:SF1">
    <property type="entry name" value="PHOSPHATE ACYLTRANSFERASE"/>
    <property type="match status" value="1"/>
</dbReference>
<reference evidence="11 12" key="1">
    <citation type="submission" date="2023-03" db="EMBL/GenBank/DDBJ databases">
        <title>YIM 152171 draft genome.</title>
        <authorList>
            <person name="Yang Z."/>
        </authorList>
    </citation>
    <scope>NUCLEOTIDE SEQUENCE [LARGE SCALE GENOMIC DNA]</scope>
    <source>
        <strain evidence="11 12">YIM 152171</strain>
    </source>
</reference>
<dbReference type="GO" id="GO:0006633">
    <property type="term" value="P:fatty acid biosynthetic process"/>
    <property type="evidence" value="ECO:0007669"/>
    <property type="project" value="UniProtKB-UniRule"/>
</dbReference>
<comment type="similarity">
    <text evidence="10">Belongs to the PlsX family.</text>
</comment>